<feature type="domain" description="HTH lysR-type" evidence="5">
    <location>
        <begin position="1"/>
        <end position="58"/>
    </location>
</feature>
<evidence type="ECO:0000259" key="5">
    <source>
        <dbReference type="PROSITE" id="PS50931"/>
    </source>
</evidence>
<dbReference type="PROSITE" id="PS50931">
    <property type="entry name" value="HTH_LYSR"/>
    <property type="match status" value="1"/>
</dbReference>
<evidence type="ECO:0000256" key="1">
    <source>
        <dbReference type="ARBA" id="ARBA00009437"/>
    </source>
</evidence>
<evidence type="ECO:0000256" key="4">
    <source>
        <dbReference type="ARBA" id="ARBA00023163"/>
    </source>
</evidence>
<evidence type="ECO:0000313" key="7">
    <source>
        <dbReference type="Proteomes" id="UP000543804"/>
    </source>
</evidence>
<dbReference type="InterPro" id="IPR050950">
    <property type="entry name" value="HTH-type_LysR_regulators"/>
</dbReference>
<dbReference type="AlphaFoldDB" id="A0A848B3N4"/>
<dbReference type="FunFam" id="1.10.10.10:FF:000001">
    <property type="entry name" value="LysR family transcriptional regulator"/>
    <property type="match status" value="1"/>
</dbReference>
<dbReference type="SUPFAM" id="SSF53850">
    <property type="entry name" value="Periplasmic binding protein-like II"/>
    <property type="match status" value="1"/>
</dbReference>
<name>A0A848B3N4_9FIRM</name>
<evidence type="ECO:0000313" key="6">
    <source>
        <dbReference type="EMBL" id="NMD98543.1"/>
    </source>
</evidence>
<dbReference type="Proteomes" id="UP000543804">
    <property type="component" value="Unassembled WGS sequence"/>
</dbReference>
<dbReference type="PANTHER" id="PTHR30419:SF28">
    <property type="entry name" value="HTH-TYPE TRANSCRIPTIONAL REGULATOR BSDA"/>
    <property type="match status" value="1"/>
</dbReference>
<dbReference type="PANTHER" id="PTHR30419">
    <property type="entry name" value="HTH-TYPE TRANSCRIPTIONAL REGULATOR YBHD"/>
    <property type="match status" value="1"/>
</dbReference>
<protein>
    <submittedName>
        <fullName evidence="6">LysR family transcriptional regulator</fullName>
    </submittedName>
</protein>
<keyword evidence="4" id="KW-0804">Transcription</keyword>
<gene>
    <name evidence="6" type="ORF">HF878_03465</name>
</gene>
<reference evidence="6 7" key="1">
    <citation type="submission" date="2020-04" db="EMBL/GenBank/DDBJ databases">
        <authorList>
            <person name="Hitch T.C.A."/>
            <person name="Wylensek D."/>
            <person name="Clavel T."/>
        </authorList>
    </citation>
    <scope>NUCLEOTIDE SEQUENCE [LARGE SCALE GENOMIC DNA]</scope>
    <source>
        <strain evidence="6 7">PG-130-P53-12</strain>
    </source>
</reference>
<evidence type="ECO:0000256" key="3">
    <source>
        <dbReference type="ARBA" id="ARBA00023125"/>
    </source>
</evidence>
<keyword evidence="7" id="KW-1185">Reference proteome</keyword>
<keyword evidence="3" id="KW-0238">DNA-binding</keyword>
<dbReference type="GO" id="GO:0003677">
    <property type="term" value="F:DNA binding"/>
    <property type="evidence" value="ECO:0007669"/>
    <property type="project" value="UniProtKB-KW"/>
</dbReference>
<dbReference type="RefSeq" id="WP_170077205.1">
    <property type="nucleotide sequence ID" value="NZ_JABAFA010000006.1"/>
</dbReference>
<dbReference type="InterPro" id="IPR005119">
    <property type="entry name" value="LysR_subst-bd"/>
</dbReference>
<dbReference type="PRINTS" id="PR00039">
    <property type="entry name" value="HTHLYSR"/>
</dbReference>
<dbReference type="Pfam" id="PF03466">
    <property type="entry name" value="LysR_substrate"/>
    <property type="match status" value="1"/>
</dbReference>
<accession>A0A848B3N4</accession>
<dbReference type="InterPro" id="IPR036390">
    <property type="entry name" value="WH_DNA-bd_sf"/>
</dbReference>
<dbReference type="SUPFAM" id="SSF46785">
    <property type="entry name" value="Winged helix' DNA-binding domain"/>
    <property type="match status" value="1"/>
</dbReference>
<dbReference type="Gene3D" id="3.40.190.290">
    <property type="match status" value="1"/>
</dbReference>
<comment type="similarity">
    <text evidence="1">Belongs to the LysR transcriptional regulatory family.</text>
</comment>
<proteinExistence type="inferred from homology"/>
<dbReference type="Pfam" id="PF00126">
    <property type="entry name" value="HTH_1"/>
    <property type="match status" value="1"/>
</dbReference>
<dbReference type="EMBL" id="JABAFA010000006">
    <property type="protein sequence ID" value="NMD98543.1"/>
    <property type="molecule type" value="Genomic_DNA"/>
</dbReference>
<keyword evidence="2" id="KW-0805">Transcription regulation</keyword>
<dbReference type="Gene3D" id="1.10.10.10">
    <property type="entry name" value="Winged helix-like DNA-binding domain superfamily/Winged helix DNA-binding domain"/>
    <property type="match status" value="1"/>
</dbReference>
<dbReference type="GO" id="GO:0005829">
    <property type="term" value="C:cytosol"/>
    <property type="evidence" value="ECO:0007669"/>
    <property type="project" value="TreeGrafter"/>
</dbReference>
<dbReference type="GO" id="GO:0003700">
    <property type="term" value="F:DNA-binding transcription factor activity"/>
    <property type="evidence" value="ECO:0007669"/>
    <property type="project" value="InterPro"/>
</dbReference>
<dbReference type="CDD" id="cd05466">
    <property type="entry name" value="PBP2_LTTR_substrate"/>
    <property type="match status" value="1"/>
</dbReference>
<comment type="caution">
    <text evidence="6">The sequence shown here is derived from an EMBL/GenBank/DDBJ whole genome shotgun (WGS) entry which is preliminary data.</text>
</comment>
<dbReference type="InterPro" id="IPR000847">
    <property type="entry name" value="LysR_HTH_N"/>
</dbReference>
<evidence type="ECO:0000256" key="2">
    <source>
        <dbReference type="ARBA" id="ARBA00023015"/>
    </source>
</evidence>
<dbReference type="InterPro" id="IPR036388">
    <property type="entry name" value="WH-like_DNA-bd_sf"/>
</dbReference>
<sequence length="308" mass="34864">MDLKQLHYFMTIVKEQQITAAAKKLHMTQPPLSHQMKLLETELSAQLFKRGSQYIELTEAGRLLARRAQQLLDMAADTVREIDELNQRLEGTLSIGTISSSGSILLSPGMQAFHREYRKVHFEIHDANTYQLIEELEKGIIEIGIVRTPFHTSSFNCRFLNTEPMAAVMTANLDWCPEREEIAVTELHERPLIIYRRFQQLLQEVFDEKQVAPEISCRNDDARTTVLWANAGLGIGIVPRSAVELAAHEQLRVKTIAEPALETHIAAVWRRHTELSRIGEAFLTALCGPDAAAEADGKQEENQCPTRK</sequence>
<organism evidence="6 7">
    <name type="scientific">Selenomonas bovis</name>
    <dbReference type="NCBI Taxonomy" id="416586"/>
    <lineage>
        <taxon>Bacteria</taxon>
        <taxon>Bacillati</taxon>
        <taxon>Bacillota</taxon>
        <taxon>Negativicutes</taxon>
        <taxon>Selenomonadales</taxon>
        <taxon>Selenomonadaceae</taxon>
        <taxon>Selenomonas</taxon>
    </lineage>
</organism>